<evidence type="ECO:0000313" key="2">
    <source>
        <dbReference type="EMBL" id="ETJ33638.1"/>
    </source>
</evidence>
<protein>
    <submittedName>
        <fullName evidence="2">Uncharacterized protein</fullName>
    </submittedName>
</protein>
<comment type="caution">
    <text evidence="2">The sequence shown here is derived from an EMBL/GenBank/DDBJ whole genome shotgun (WGS) entry which is preliminary data.</text>
</comment>
<dbReference type="EMBL" id="AZMM01011911">
    <property type="protein sequence ID" value="ETJ33638.1"/>
    <property type="molecule type" value="Genomic_DNA"/>
</dbReference>
<reference evidence="2" key="1">
    <citation type="submission" date="2013-12" db="EMBL/GenBank/DDBJ databases">
        <title>A Varibaculum cambriense genome reconstructed from a premature infant gut community with otherwise low bacterial novelty that shifts toward anaerobic metabolism during the third week of life.</title>
        <authorList>
            <person name="Brown C.T."/>
            <person name="Sharon I."/>
            <person name="Thomas B.C."/>
            <person name="Castelle C.J."/>
            <person name="Morowitz M.J."/>
            <person name="Banfield J.F."/>
        </authorList>
    </citation>
    <scope>NUCLEOTIDE SEQUENCE</scope>
</reference>
<feature type="coiled-coil region" evidence="1">
    <location>
        <begin position="24"/>
        <end position="51"/>
    </location>
</feature>
<gene>
    <name evidence="2" type="ORF">Q604_UNBC11911G0001</name>
</gene>
<accession>W1XTD8</accession>
<name>W1XTD8_9ZZZZ</name>
<organism evidence="2">
    <name type="scientific">human gut metagenome</name>
    <dbReference type="NCBI Taxonomy" id="408170"/>
    <lineage>
        <taxon>unclassified sequences</taxon>
        <taxon>metagenomes</taxon>
        <taxon>organismal metagenomes</taxon>
    </lineage>
</organism>
<keyword evidence="1" id="KW-0175">Coiled coil</keyword>
<dbReference type="AlphaFoldDB" id="W1XTD8"/>
<evidence type="ECO:0000256" key="1">
    <source>
        <dbReference type="SAM" id="Coils"/>
    </source>
</evidence>
<proteinExistence type="predicted"/>
<sequence>SYAWLQCEYQECGLILEFANYYDLNMSDARKKDLENIKASLEQQIADYSGSDKDENNKNVG</sequence>
<feature type="non-terminal residue" evidence="2">
    <location>
        <position position="1"/>
    </location>
</feature>